<protein>
    <submittedName>
        <fullName evidence="1">Uncharacterized protein</fullName>
    </submittedName>
</protein>
<accession>A0A251U3R0</accession>
<reference evidence="2" key="1">
    <citation type="journal article" date="2017" name="Nature">
        <title>The sunflower genome provides insights into oil metabolism, flowering and Asterid evolution.</title>
        <authorList>
            <person name="Badouin H."/>
            <person name="Gouzy J."/>
            <person name="Grassa C.J."/>
            <person name="Murat F."/>
            <person name="Staton S.E."/>
            <person name="Cottret L."/>
            <person name="Lelandais-Briere C."/>
            <person name="Owens G.L."/>
            <person name="Carrere S."/>
            <person name="Mayjonade B."/>
            <person name="Legrand L."/>
            <person name="Gill N."/>
            <person name="Kane N.C."/>
            <person name="Bowers J.E."/>
            <person name="Hubner S."/>
            <person name="Bellec A."/>
            <person name="Berard A."/>
            <person name="Berges H."/>
            <person name="Blanchet N."/>
            <person name="Boniface M.C."/>
            <person name="Brunel D."/>
            <person name="Catrice O."/>
            <person name="Chaidir N."/>
            <person name="Claudel C."/>
            <person name="Donnadieu C."/>
            <person name="Faraut T."/>
            <person name="Fievet G."/>
            <person name="Helmstetter N."/>
            <person name="King M."/>
            <person name="Knapp S.J."/>
            <person name="Lai Z."/>
            <person name="Le Paslier M.C."/>
            <person name="Lippi Y."/>
            <person name="Lorenzon L."/>
            <person name="Mandel J.R."/>
            <person name="Marage G."/>
            <person name="Marchand G."/>
            <person name="Marquand E."/>
            <person name="Bret-Mestries E."/>
            <person name="Morien E."/>
            <person name="Nambeesan S."/>
            <person name="Nguyen T."/>
            <person name="Pegot-Espagnet P."/>
            <person name="Pouilly N."/>
            <person name="Raftis F."/>
            <person name="Sallet E."/>
            <person name="Schiex T."/>
            <person name="Thomas J."/>
            <person name="Vandecasteele C."/>
            <person name="Vares D."/>
            <person name="Vear F."/>
            <person name="Vautrin S."/>
            <person name="Crespi M."/>
            <person name="Mangin B."/>
            <person name="Burke J.M."/>
            <person name="Salse J."/>
            <person name="Munos S."/>
            <person name="Vincourt P."/>
            <person name="Rieseberg L.H."/>
            <person name="Langlade N.B."/>
        </authorList>
    </citation>
    <scope>NUCLEOTIDE SEQUENCE [LARGE SCALE GENOMIC DNA]</scope>
    <source>
        <strain evidence="2">cv. SF193</strain>
    </source>
</reference>
<keyword evidence="2" id="KW-1185">Reference proteome</keyword>
<dbReference type="EMBL" id="CM007897">
    <property type="protein sequence ID" value="OTG17980.1"/>
    <property type="molecule type" value="Genomic_DNA"/>
</dbReference>
<evidence type="ECO:0000313" key="1">
    <source>
        <dbReference type="EMBL" id="OTG17980.1"/>
    </source>
</evidence>
<dbReference type="Proteomes" id="UP000215914">
    <property type="component" value="Chromosome 8"/>
</dbReference>
<gene>
    <name evidence="1" type="ORF">HannXRQ_Chr08g0218121</name>
</gene>
<evidence type="ECO:0000313" key="2">
    <source>
        <dbReference type="Proteomes" id="UP000215914"/>
    </source>
</evidence>
<organism evidence="1 2">
    <name type="scientific">Helianthus annuus</name>
    <name type="common">Common sunflower</name>
    <dbReference type="NCBI Taxonomy" id="4232"/>
    <lineage>
        <taxon>Eukaryota</taxon>
        <taxon>Viridiplantae</taxon>
        <taxon>Streptophyta</taxon>
        <taxon>Embryophyta</taxon>
        <taxon>Tracheophyta</taxon>
        <taxon>Spermatophyta</taxon>
        <taxon>Magnoliopsida</taxon>
        <taxon>eudicotyledons</taxon>
        <taxon>Gunneridae</taxon>
        <taxon>Pentapetalae</taxon>
        <taxon>asterids</taxon>
        <taxon>campanulids</taxon>
        <taxon>Asterales</taxon>
        <taxon>Asteraceae</taxon>
        <taxon>Asteroideae</taxon>
        <taxon>Heliantheae alliance</taxon>
        <taxon>Heliantheae</taxon>
        <taxon>Helianthus</taxon>
    </lineage>
</organism>
<sequence length="98" mass="10874">MERGLAVARGVGKAWVGEGLTVARAVGFLRRRVLGVVADVAMVLFTVDTAGERREDLFSEIRTFVFLCVCVPLKSMLRFMTCDWDNDSSLSNVESRTD</sequence>
<name>A0A251U3R0_HELAN</name>
<dbReference type="AlphaFoldDB" id="A0A251U3R0"/>
<dbReference type="InParanoid" id="A0A251U3R0"/>
<proteinExistence type="predicted"/>